<name>A0A2N9GFZ7_FAGSY</name>
<dbReference type="EMBL" id="OIVN01001845">
    <property type="protein sequence ID" value="SPC98201.1"/>
    <property type="molecule type" value="Genomic_DNA"/>
</dbReference>
<dbReference type="AlphaFoldDB" id="A0A2N9GFZ7"/>
<evidence type="ECO:0000313" key="1">
    <source>
        <dbReference type="EMBL" id="SPC98201.1"/>
    </source>
</evidence>
<sequence length="50" mass="5250">MALRDLMGECVDGLGDESETSEISLELVLGLSFGFHGGEMGNSSPTMCLI</sequence>
<accession>A0A2N9GFZ7</accession>
<organism evidence="1">
    <name type="scientific">Fagus sylvatica</name>
    <name type="common">Beechnut</name>
    <dbReference type="NCBI Taxonomy" id="28930"/>
    <lineage>
        <taxon>Eukaryota</taxon>
        <taxon>Viridiplantae</taxon>
        <taxon>Streptophyta</taxon>
        <taxon>Embryophyta</taxon>
        <taxon>Tracheophyta</taxon>
        <taxon>Spermatophyta</taxon>
        <taxon>Magnoliopsida</taxon>
        <taxon>eudicotyledons</taxon>
        <taxon>Gunneridae</taxon>
        <taxon>Pentapetalae</taxon>
        <taxon>rosids</taxon>
        <taxon>fabids</taxon>
        <taxon>Fagales</taxon>
        <taxon>Fagaceae</taxon>
        <taxon>Fagus</taxon>
    </lineage>
</organism>
<gene>
    <name evidence="1" type="ORF">FSB_LOCUS26083</name>
</gene>
<reference evidence="1" key="1">
    <citation type="submission" date="2018-02" db="EMBL/GenBank/DDBJ databases">
        <authorList>
            <person name="Cohen D.B."/>
            <person name="Kent A.D."/>
        </authorList>
    </citation>
    <scope>NUCLEOTIDE SEQUENCE</scope>
</reference>
<protein>
    <submittedName>
        <fullName evidence="1">Uncharacterized protein</fullName>
    </submittedName>
</protein>
<proteinExistence type="predicted"/>